<proteinExistence type="predicted"/>
<evidence type="ECO:0000313" key="2">
    <source>
        <dbReference type="Proteomes" id="UP000298652"/>
    </source>
</evidence>
<dbReference type="EMBL" id="CM016552">
    <property type="protein sequence ID" value="TKW37179.1"/>
    <property type="molecule type" value="Genomic_DNA"/>
</dbReference>
<dbReference type="AlphaFoldDB" id="A0A4U6W8K6"/>
<keyword evidence="2" id="KW-1185">Reference proteome</keyword>
<organism evidence="1 2">
    <name type="scientific">Setaria viridis</name>
    <name type="common">Green bristlegrass</name>
    <name type="synonym">Setaria italica subsp. viridis</name>
    <dbReference type="NCBI Taxonomy" id="4556"/>
    <lineage>
        <taxon>Eukaryota</taxon>
        <taxon>Viridiplantae</taxon>
        <taxon>Streptophyta</taxon>
        <taxon>Embryophyta</taxon>
        <taxon>Tracheophyta</taxon>
        <taxon>Spermatophyta</taxon>
        <taxon>Magnoliopsida</taxon>
        <taxon>Liliopsida</taxon>
        <taxon>Poales</taxon>
        <taxon>Poaceae</taxon>
        <taxon>PACMAD clade</taxon>
        <taxon>Panicoideae</taxon>
        <taxon>Panicodae</taxon>
        <taxon>Paniceae</taxon>
        <taxon>Cenchrinae</taxon>
        <taxon>Setaria</taxon>
    </lineage>
</organism>
<dbReference type="Gramene" id="TKW37179">
    <property type="protein sequence ID" value="TKW37179"/>
    <property type="gene ID" value="SEVIR_1G032350v2"/>
</dbReference>
<evidence type="ECO:0000313" key="1">
    <source>
        <dbReference type="EMBL" id="TKW37179.1"/>
    </source>
</evidence>
<gene>
    <name evidence="1" type="ORF">SEVIR_1G032350v2</name>
</gene>
<sequence length="35" mass="4403">MYCRHQMKQWFTQTLTNNNIFLNLFVRKPEKNQET</sequence>
<protein>
    <submittedName>
        <fullName evidence="1">Uncharacterized protein</fullName>
    </submittedName>
</protein>
<reference evidence="1" key="1">
    <citation type="submission" date="2019-03" db="EMBL/GenBank/DDBJ databases">
        <title>WGS assembly of Setaria viridis.</title>
        <authorList>
            <person name="Huang P."/>
            <person name="Jenkins J."/>
            <person name="Grimwood J."/>
            <person name="Barry K."/>
            <person name="Healey A."/>
            <person name="Mamidi S."/>
            <person name="Sreedasyam A."/>
            <person name="Shu S."/>
            <person name="Feldman M."/>
            <person name="Wu J."/>
            <person name="Yu Y."/>
            <person name="Chen C."/>
            <person name="Johnson J."/>
            <person name="Rokhsar D."/>
            <person name="Baxter I."/>
            <person name="Schmutz J."/>
            <person name="Brutnell T."/>
            <person name="Kellogg E."/>
        </authorList>
    </citation>
    <scope>NUCLEOTIDE SEQUENCE [LARGE SCALE GENOMIC DNA]</scope>
</reference>
<name>A0A4U6W8K6_SETVI</name>
<dbReference type="Proteomes" id="UP000298652">
    <property type="component" value="Chromosome 1"/>
</dbReference>
<accession>A0A4U6W8K6</accession>